<gene>
    <name evidence="3" type="primary">gatA_1</name>
    <name evidence="3" type="ORF">NBEOAGPD_0026</name>
</gene>
<feature type="domain" description="Amidase" evidence="2">
    <location>
        <begin position="18"/>
        <end position="133"/>
    </location>
</feature>
<dbReference type="Gene3D" id="3.90.1300.10">
    <property type="entry name" value="Amidase signature (AS) domain"/>
    <property type="match status" value="1"/>
</dbReference>
<evidence type="ECO:0000256" key="1">
    <source>
        <dbReference type="ARBA" id="ARBA00009199"/>
    </source>
</evidence>
<comment type="similarity">
    <text evidence="1">Belongs to the amidase family.</text>
</comment>
<dbReference type="GO" id="GO:0003824">
    <property type="term" value="F:catalytic activity"/>
    <property type="evidence" value="ECO:0007669"/>
    <property type="project" value="InterPro"/>
</dbReference>
<organism evidence="3 4">
    <name type="scientific">Methylobacterium gregans</name>
    <dbReference type="NCBI Taxonomy" id="374424"/>
    <lineage>
        <taxon>Bacteria</taxon>
        <taxon>Pseudomonadati</taxon>
        <taxon>Pseudomonadota</taxon>
        <taxon>Alphaproteobacteria</taxon>
        <taxon>Hyphomicrobiales</taxon>
        <taxon>Methylobacteriaceae</taxon>
        <taxon>Methylobacterium</taxon>
    </lineage>
</organism>
<keyword evidence="4" id="KW-1185">Reference proteome</keyword>
<dbReference type="PANTHER" id="PTHR11895:SF7">
    <property type="entry name" value="GLUTAMYL-TRNA(GLN) AMIDOTRANSFERASE SUBUNIT A, MITOCHONDRIAL"/>
    <property type="match status" value="1"/>
</dbReference>
<comment type="caution">
    <text evidence="3">The sequence shown here is derived from an EMBL/GenBank/DDBJ whole genome shotgun (WGS) entry which is preliminary data.</text>
</comment>
<dbReference type="SUPFAM" id="SSF75304">
    <property type="entry name" value="Amidase signature (AS) enzymes"/>
    <property type="match status" value="1"/>
</dbReference>
<dbReference type="InterPro" id="IPR000120">
    <property type="entry name" value="Amidase"/>
</dbReference>
<reference evidence="3" key="2">
    <citation type="submission" date="2021-08" db="EMBL/GenBank/DDBJ databases">
        <authorList>
            <person name="Tani A."/>
            <person name="Ola A."/>
            <person name="Ogura Y."/>
            <person name="Katsura K."/>
            <person name="Hayashi T."/>
        </authorList>
    </citation>
    <scope>NUCLEOTIDE SEQUENCE</scope>
    <source>
        <strain evidence="3">NBRC 103626</strain>
    </source>
</reference>
<evidence type="ECO:0000313" key="4">
    <source>
        <dbReference type="Proteomes" id="UP001055108"/>
    </source>
</evidence>
<sequence length="156" mass="16561">MFALSAITNAEAYFTNGALAEDPASPLGDAVRARILAGAKLSAQDYLATIRRREAMKRALGAALEGFDALLTPTTETPAIPLDSVDEDHLPSRFCRFGNLLDLCGLALPSGYTQAGLPLSLQIVCRGYDEATALRIGQAYQGATDWHLRLPPGISG</sequence>
<evidence type="ECO:0000313" key="3">
    <source>
        <dbReference type="EMBL" id="GJD76825.1"/>
    </source>
</evidence>
<reference evidence="3" key="1">
    <citation type="journal article" date="2016" name="Front. Microbiol.">
        <title>Genome Sequence of the Piezophilic, Mesophilic Sulfate-Reducing Bacterium Desulfovibrio indicus J2T.</title>
        <authorList>
            <person name="Cao J."/>
            <person name="Maignien L."/>
            <person name="Shao Z."/>
            <person name="Alain K."/>
            <person name="Jebbar M."/>
        </authorList>
    </citation>
    <scope>NUCLEOTIDE SEQUENCE</scope>
    <source>
        <strain evidence="3">NBRC 103626</strain>
    </source>
</reference>
<dbReference type="InterPro" id="IPR023631">
    <property type="entry name" value="Amidase_dom"/>
</dbReference>
<dbReference type="Pfam" id="PF01425">
    <property type="entry name" value="Amidase"/>
    <property type="match status" value="1"/>
</dbReference>
<dbReference type="PANTHER" id="PTHR11895">
    <property type="entry name" value="TRANSAMIDASE"/>
    <property type="match status" value="1"/>
</dbReference>
<dbReference type="RefSeq" id="WP_283206232.1">
    <property type="nucleotide sequence ID" value="NZ_BPQM01000002.1"/>
</dbReference>
<dbReference type="InterPro" id="IPR036928">
    <property type="entry name" value="AS_sf"/>
</dbReference>
<dbReference type="Proteomes" id="UP001055108">
    <property type="component" value="Unassembled WGS sequence"/>
</dbReference>
<protein>
    <submittedName>
        <fullName evidence="3">Glutamyl-tRNA(Gln) amidotransferase subunit A</fullName>
    </submittedName>
</protein>
<accession>A0AA37HJM7</accession>
<evidence type="ECO:0000259" key="2">
    <source>
        <dbReference type="Pfam" id="PF01425"/>
    </source>
</evidence>
<proteinExistence type="inferred from homology"/>
<name>A0AA37HJM7_9HYPH</name>
<dbReference type="EMBL" id="BPQM01000002">
    <property type="protein sequence ID" value="GJD76825.1"/>
    <property type="molecule type" value="Genomic_DNA"/>
</dbReference>
<dbReference type="AlphaFoldDB" id="A0AA37HJM7"/>